<protein>
    <submittedName>
        <fullName evidence="3">DNA polymerase Y family protein</fullName>
    </submittedName>
</protein>
<evidence type="ECO:0000313" key="3">
    <source>
        <dbReference type="EMBL" id="MCI0754864.1"/>
    </source>
</evidence>
<dbReference type="InterPro" id="IPR050356">
    <property type="entry name" value="SulA_CellDiv_inhibitor"/>
</dbReference>
<proteinExistence type="predicted"/>
<dbReference type="EMBL" id="JALBUU010000016">
    <property type="protein sequence ID" value="MCI0754864.1"/>
    <property type="molecule type" value="Genomic_DNA"/>
</dbReference>
<dbReference type="SUPFAM" id="SSF56672">
    <property type="entry name" value="DNA/RNA polymerases"/>
    <property type="match status" value="1"/>
</dbReference>
<gene>
    <name evidence="3" type="ORF">MON41_14075</name>
</gene>
<evidence type="ECO:0000256" key="2">
    <source>
        <dbReference type="SAM" id="MobiDB-lite"/>
    </source>
</evidence>
<sequence>MSRRCLALVLPELALDRLRRQHPELQGRPFAVWSSSGPRRLLSAAAAPGLWPGQALADAQAIHPDLPLFEAAPAADAALLERLALWALRFTPLATVDGTDGLLLDITGVAGLSGGEAALLEAVLGSFRAGGYRAVGAIADAPGSAAALARCPAAPRILPPGTGAEALAALPLPALRLPAALLHDLAWLGLHTLGDALRQPRAPLARRFGRALLDALDAASGARSRPLRPVRPPPVFAAARELPEPIVTRPAIDRVLALLLDELCAVLARSGQGAQRLLLRAFPGGSGGAGAGDRHRRRLAQPGALRPTVRAPARPAGAGSRLRAKGAAGDRHRTPYWAILP</sequence>
<evidence type="ECO:0000313" key="4">
    <source>
        <dbReference type="Proteomes" id="UP001201985"/>
    </source>
</evidence>
<dbReference type="PANTHER" id="PTHR35369:SF2">
    <property type="entry name" value="BLR3025 PROTEIN"/>
    <property type="match status" value="1"/>
</dbReference>
<dbReference type="CDD" id="cd03468">
    <property type="entry name" value="PolY_like"/>
    <property type="match status" value="1"/>
</dbReference>
<name>A0ABS9W6E1_9PROT</name>
<comment type="caution">
    <text evidence="3">The sequence shown here is derived from an EMBL/GenBank/DDBJ whole genome shotgun (WGS) entry which is preliminary data.</text>
</comment>
<organism evidence="3 4">
    <name type="scientific">Teichococcus vastitatis</name>
    <dbReference type="NCBI Taxonomy" id="2307076"/>
    <lineage>
        <taxon>Bacteria</taxon>
        <taxon>Pseudomonadati</taxon>
        <taxon>Pseudomonadota</taxon>
        <taxon>Alphaproteobacteria</taxon>
        <taxon>Acetobacterales</taxon>
        <taxon>Roseomonadaceae</taxon>
        <taxon>Roseomonas</taxon>
    </lineage>
</organism>
<keyword evidence="1" id="KW-0227">DNA damage</keyword>
<accession>A0ABS9W6E1</accession>
<dbReference type="Proteomes" id="UP001201985">
    <property type="component" value="Unassembled WGS sequence"/>
</dbReference>
<dbReference type="RefSeq" id="WP_241793156.1">
    <property type="nucleotide sequence ID" value="NZ_JALBUU010000016.1"/>
</dbReference>
<reference evidence="3 4" key="1">
    <citation type="submission" date="2022-03" db="EMBL/GenBank/DDBJ databases">
        <title>Complete genome analysis of Roseomonas KG 17.1 : a prolific producer of plant growth promoters.</title>
        <authorList>
            <person name="Saadouli I."/>
            <person name="Najjari A."/>
            <person name="Mosbah A."/>
            <person name="Ouzari H.I."/>
        </authorList>
    </citation>
    <scope>NUCLEOTIDE SEQUENCE [LARGE SCALE GENOMIC DNA]</scope>
    <source>
        <strain evidence="3 4">KG17-1</strain>
    </source>
</reference>
<feature type="compositionally biased region" description="Low complexity" evidence="2">
    <location>
        <begin position="304"/>
        <end position="321"/>
    </location>
</feature>
<keyword evidence="4" id="KW-1185">Reference proteome</keyword>
<dbReference type="InterPro" id="IPR043502">
    <property type="entry name" value="DNA/RNA_pol_sf"/>
</dbReference>
<feature type="region of interest" description="Disordered" evidence="2">
    <location>
        <begin position="300"/>
        <end position="329"/>
    </location>
</feature>
<evidence type="ECO:0000256" key="1">
    <source>
        <dbReference type="ARBA" id="ARBA00022763"/>
    </source>
</evidence>
<dbReference type="PANTHER" id="PTHR35369">
    <property type="entry name" value="BLR3025 PROTEIN-RELATED"/>
    <property type="match status" value="1"/>
</dbReference>